<sequence>MIVACAGFHGLDIVYSSDNKTLLGKAALKSYNHINIKENIRTPQFLKYEDLLKKFRGLL</sequence>
<reference evidence="1" key="1">
    <citation type="journal article" date="2014" name="Front. Microbiol.">
        <title>High frequency of phylogenetically diverse reductive dehalogenase-homologous genes in deep subseafloor sedimentary metagenomes.</title>
        <authorList>
            <person name="Kawai M."/>
            <person name="Futagami T."/>
            <person name="Toyoda A."/>
            <person name="Takaki Y."/>
            <person name="Nishi S."/>
            <person name="Hori S."/>
            <person name="Arai W."/>
            <person name="Tsubouchi T."/>
            <person name="Morono Y."/>
            <person name="Uchiyama I."/>
            <person name="Ito T."/>
            <person name="Fujiyama A."/>
            <person name="Inagaki F."/>
            <person name="Takami H."/>
        </authorList>
    </citation>
    <scope>NUCLEOTIDE SEQUENCE</scope>
    <source>
        <strain evidence="1">Expedition CK06-06</strain>
    </source>
</reference>
<gene>
    <name evidence="1" type="ORF">S03H2_20951</name>
</gene>
<accession>X1F8G6</accession>
<dbReference type="EMBL" id="BARU01011105">
    <property type="protein sequence ID" value="GAH41247.1"/>
    <property type="molecule type" value="Genomic_DNA"/>
</dbReference>
<organism evidence="1">
    <name type="scientific">marine sediment metagenome</name>
    <dbReference type="NCBI Taxonomy" id="412755"/>
    <lineage>
        <taxon>unclassified sequences</taxon>
        <taxon>metagenomes</taxon>
        <taxon>ecological metagenomes</taxon>
    </lineage>
</organism>
<dbReference type="AlphaFoldDB" id="X1F8G6"/>
<proteinExistence type="predicted"/>
<name>X1F8G6_9ZZZZ</name>
<evidence type="ECO:0000313" key="1">
    <source>
        <dbReference type="EMBL" id="GAH41247.1"/>
    </source>
</evidence>
<protein>
    <submittedName>
        <fullName evidence="1">Uncharacterized protein</fullName>
    </submittedName>
</protein>
<comment type="caution">
    <text evidence="1">The sequence shown here is derived from an EMBL/GenBank/DDBJ whole genome shotgun (WGS) entry which is preliminary data.</text>
</comment>